<dbReference type="InterPro" id="IPR036249">
    <property type="entry name" value="Thioredoxin-like_sf"/>
</dbReference>
<keyword evidence="2" id="KW-1185">Reference proteome</keyword>
<dbReference type="Gene3D" id="3.40.30.10">
    <property type="entry name" value="Glutaredoxin"/>
    <property type="match status" value="1"/>
</dbReference>
<organism evidence="1 2">
    <name type="scientific">Alkalicoccus urumqiensis</name>
    <name type="common">Bacillus urumqiensis</name>
    <dbReference type="NCBI Taxonomy" id="1548213"/>
    <lineage>
        <taxon>Bacteria</taxon>
        <taxon>Bacillati</taxon>
        <taxon>Bacillota</taxon>
        <taxon>Bacilli</taxon>
        <taxon>Bacillales</taxon>
        <taxon>Bacillaceae</taxon>
        <taxon>Alkalicoccus</taxon>
    </lineage>
</organism>
<gene>
    <name evidence="1" type="primary">ytxJ</name>
    <name evidence="1" type="ORF">C6I21_09605</name>
</gene>
<dbReference type="Proteomes" id="UP000243650">
    <property type="component" value="Unassembled WGS sequence"/>
</dbReference>
<sequence>MMTIIDASSELDELLETSNRFFLMKHSLTCPVSADAMKEMEQAEPELRTPVYVIHVQEFRGGCTKTADHYGVKHESPQVLLIDGGKVQNHTSHWHVTADWIKAGDEAAGN</sequence>
<dbReference type="InterPro" id="IPR022551">
    <property type="entry name" value="BrxC"/>
</dbReference>
<reference evidence="1 2" key="1">
    <citation type="submission" date="2018-03" db="EMBL/GenBank/DDBJ databases">
        <title>Bacillus urumqiensis sp. nov., a moderately haloalkaliphilic bacterium isolated from a salt lake.</title>
        <authorList>
            <person name="Zhao B."/>
            <person name="Liao Z."/>
        </authorList>
    </citation>
    <scope>NUCLEOTIDE SEQUENCE [LARGE SCALE GENOMIC DNA]</scope>
    <source>
        <strain evidence="1 2">BZ-SZ-XJ18</strain>
    </source>
</reference>
<proteinExistence type="predicted"/>
<dbReference type="SUPFAM" id="SSF52833">
    <property type="entry name" value="Thioredoxin-like"/>
    <property type="match status" value="1"/>
</dbReference>
<comment type="caution">
    <text evidence="1">The sequence shown here is derived from an EMBL/GenBank/DDBJ whole genome shotgun (WGS) entry which is preliminary data.</text>
</comment>
<protein>
    <submittedName>
        <fullName evidence="1">Bacillithiol system redox-active protein YtxJ</fullName>
    </submittedName>
</protein>
<name>A0A2P6MGK8_ALKUR</name>
<dbReference type="OrthoDB" id="677051at2"/>
<dbReference type="NCBIfam" id="TIGR04019">
    <property type="entry name" value="B_thiol_YtxJ"/>
    <property type="match status" value="1"/>
</dbReference>
<dbReference type="Pfam" id="PF11009">
    <property type="entry name" value="BrxC"/>
    <property type="match status" value="1"/>
</dbReference>
<accession>A0A2P6MGK8</accession>
<dbReference type="AlphaFoldDB" id="A0A2P6MGK8"/>
<evidence type="ECO:0000313" key="2">
    <source>
        <dbReference type="Proteomes" id="UP000243650"/>
    </source>
</evidence>
<evidence type="ECO:0000313" key="1">
    <source>
        <dbReference type="EMBL" id="PRO65407.1"/>
    </source>
</evidence>
<dbReference type="RefSeq" id="WP_105959246.1">
    <property type="nucleotide sequence ID" value="NZ_PVNS01000008.1"/>
</dbReference>
<dbReference type="EMBL" id="PVNS01000008">
    <property type="protein sequence ID" value="PRO65407.1"/>
    <property type="molecule type" value="Genomic_DNA"/>
</dbReference>